<feature type="domain" description="SLH" evidence="1">
    <location>
        <begin position="88"/>
        <end position="149"/>
    </location>
</feature>
<sequence length="628" mass="67208">MNKIKKTIAIILCLVLATSGLAFAEEVAVTSAPATDYTGHWAEGTIQKWMDAGKISGYSDGSYKPDNNITRAEFVKLVNGTIDFNKKANVAYKDVTTADWFYDYVGIAQEIGYISGYSKDSFGPNDYITREQAASILARIQYLNGNVAAANKFSDKSKVSSWAAESVGAALDAGFITGYNDGTFRPSNKLTRAEALTMLDNVLVNAKNVVVYKDGAELKDKVVEGDLVIAKTVGDGNVYLTNVEIKGEIKVLGGGLNSVYFNNVKVSNIEVLKDKVRLVFADGSVIENLTTGTETVLENTDGTIAKITVSGDSKVKLTGNFGEVAVTGSSNITLDDAVITKLVVDQKITINGTGTVATLEANANGIQFESKVKITKTVTGEGVTEKPAVVVETPAGGGGGGGGAVDPTPTDYNYKVNITATVEIGDKTRTLDFDSFHDYKGSAYLTDVLASEINYVKGELTNSNSLVYKAVASRLATLNEDIDKVEFVKVDDTVYYNNNGSTVTVNWDALTGTNNLTVAQKTGLTDGNIDISDIIVLLGQYDKTTIFNRVNSAANLLDNAEEITVIGGSNPEDPSIIILDAQLYKSMIDNIQADLTSTTKLIDVDNTSHSYTYGNYSISITIDLQKMQ</sequence>
<evidence type="ECO:0000259" key="1">
    <source>
        <dbReference type="PROSITE" id="PS51272"/>
    </source>
</evidence>
<proteinExistence type="predicted"/>
<comment type="caution">
    <text evidence="2">The sequence shown here is derived from an EMBL/GenBank/DDBJ whole genome shotgun (WGS) entry which is preliminary data.</text>
</comment>
<dbReference type="PROSITE" id="PS51272">
    <property type="entry name" value="SLH"/>
    <property type="match status" value="3"/>
</dbReference>
<gene>
    <name evidence="2" type="ORF">SDC9_68798</name>
</gene>
<organism evidence="2">
    <name type="scientific">bioreactor metagenome</name>
    <dbReference type="NCBI Taxonomy" id="1076179"/>
    <lineage>
        <taxon>unclassified sequences</taxon>
        <taxon>metagenomes</taxon>
        <taxon>ecological metagenomes</taxon>
    </lineage>
</organism>
<dbReference type="Pfam" id="PF00395">
    <property type="entry name" value="SLH"/>
    <property type="match status" value="3"/>
</dbReference>
<accession>A0A644Y1G7</accession>
<dbReference type="PANTHER" id="PTHR43308:SF5">
    <property type="entry name" value="S-LAYER PROTEIN _ PEPTIDOGLYCAN ENDO-BETA-N-ACETYLGLUCOSAMINIDASE"/>
    <property type="match status" value="1"/>
</dbReference>
<feature type="domain" description="SLH" evidence="1">
    <location>
        <begin position="29"/>
        <end position="87"/>
    </location>
</feature>
<evidence type="ECO:0000313" key="2">
    <source>
        <dbReference type="EMBL" id="MPM22346.1"/>
    </source>
</evidence>
<dbReference type="InterPro" id="IPR001119">
    <property type="entry name" value="SLH_dom"/>
</dbReference>
<dbReference type="AlphaFoldDB" id="A0A644Y1G7"/>
<feature type="domain" description="SLH" evidence="1">
    <location>
        <begin position="150"/>
        <end position="213"/>
    </location>
</feature>
<dbReference type="PANTHER" id="PTHR43308">
    <property type="entry name" value="OUTER MEMBRANE PROTEIN ALPHA-RELATED"/>
    <property type="match status" value="1"/>
</dbReference>
<dbReference type="EMBL" id="VSSQ01003789">
    <property type="protein sequence ID" value="MPM22346.1"/>
    <property type="molecule type" value="Genomic_DNA"/>
</dbReference>
<name>A0A644Y1G7_9ZZZZ</name>
<dbReference type="InterPro" id="IPR051465">
    <property type="entry name" value="Cell_Envelope_Struct_Comp"/>
</dbReference>
<protein>
    <recommendedName>
        <fullName evidence="1">SLH domain-containing protein</fullName>
    </recommendedName>
</protein>
<reference evidence="2" key="1">
    <citation type="submission" date="2019-08" db="EMBL/GenBank/DDBJ databases">
        <authorList>
            <person name="Kucharzyk K."/>
            <person name="Murdoch R.W."/>
            <person name="Higgins S."/>
            <person name="Loffler F."/>
        </authorList>
    </citation>
    <scope>NUCLEOTIDE SEQUENCE</scope>
</reference>